<sequence length="153" mass="16771">MSEIMQDPLVKKVYSVAGGKRIESLLPEAALGFAGFRKIEILRVAWAWDLPIDENLPTIDRSGGPCLSAIMDTFNEQGAFDKPPKYPEKLEPGVGSIAEQGQEANARAARIKELEARVVLNQRELAALKAGNKLKPKDTTPKIDPAGQPHLDW</sequence>
<reference evidence="2" key="1">
    <citation type="journal article" date="2015" name="Nature">
        <title>Complex archaea that bridge the gap between prokaryotes and eukaryotes.</title>
        <authorList>
            <person name="Spang A."/>
            <person name="Saw J.H."/>
            <person name="Jorgensen S.L."/>
            <person name="Zaremba-Niedzwiedzka K."/>
            <person name="Martijn J."/>
            <person name="Lind A.E."/>
            <person name="van Eijk R."/>
            <person name="Schleper C."/>
            <person name="Guy L."/>
            <person name="Ettema T.J."/>
        </authorList>
    </citation>
    <scope>NUCLEOTIDE SEQUENCE</scope>
</reference>
<proteinExistence type="predicted"/>
<accession>A0A0F9BPY1</accession>
<name>A0A0F9BPY1_9ZZZZ</name>
<protein>
    <submittedName>
        <fullName evidence="2">Uncharacterized protein</fullName>
    </submittedName>
</protein>
<feature type="region of interest" description="Disordered" evidence="1">
    <location>
        <begin position="131"/>
        <end position="153"/>
    </location>
</feature>
<feature type="non-terminal residue" evidence="2">
    <location>
        <position position="153"/>
    </location>
</feature>
<evidence type="ECO:0000256" key="1">
    <source>
        <dbReference type="SAM" id="MobiDB-lite"/>
    </source>
</evidence>
<gene>
    <name evidence="2" type="ORF">LCGC14_2420430</name>
</gene>
<dbReference type="EMBL" id="LAZR01036782">
    <property type="protein sequence ID" value="KKL23935.1"/>
    <property type="molecule type" value="Genomic_DNA"/>
</dbReference>
<comment type="caution">
    <text evidence="2">The sequence shown here is derived from an EMBL/GenBank/DDBJ whole genome shotgun (WGS) entry which is preliminary data.</text>
</comment>
<evidence type="ECO:0000313" key="2">
    <source>
        <dbReference type="EMBL" id="KKL23935.1"/>
    </source>
</evidence>
<organism evidence="2">
    <name type="scientific">marine sediment metagenome</name>
    <dbReference type="NCBI Taxonomy" id="412755"/>
    <lineage>
        <taxon>unclassified sequences</taxon>
        <taxon>metagenomes</taxon>
        <taxon>ecological metagenomes</taxon>
    </lineage>
</organism>
<dbReference type="AlphaFoldDB" id="A0A0F9BPY1"/>